<proteinExistence type="predicted"/>
<evidence type="ECO:0000313" key="4">
    <source>
        <dbReference type="EMBL" id="CAE4635357.1"/>
    </source>
</evidence>
<dbReference type="PANTHER" id="PTHR43333:SF1">
    <property type="entry name" value="D-ISOMER SPECIFIC 2-HYDROXYACID DEHYDROGENASE NAD-BINDING DOMAIN-CONTAINING PROTEIN"/>
    <property type="match status" value="1"/>
</dbReference>
<evidence type="ECO:0000313" key="5">
    <source>
        <dbReference type="EMBL" id="CAE4635365.1"/>
    </source>
</evidence>
<dbReference type="EMBL" id="HBNS01038058">
    <property type="protein sequence ID" value="CAE4635365.1"/>
    <property type="molecule type" value="Transcribed_RNA"/>
</dbReference>
<evidence type="ECO:0000259" key="3">
    <source>
        <dbReference type="Pfam" id="PF02826"/>
    </source>
</evidence>
<dbReference type="CDD" id="cd12164">
    <property type="entry name" value="GDH_like_2"/>
    <property type="match status" value="1"/>
</dbReference>
<dbReference type="GO" id="GO:0051287">
    <property type="term" value="F:NAD binding"/>
    <property type="evidence" value="ECO:0007669"/>
    <property type="project" value="InterPro"/>
</dbReference>
<keyword evidence="1" id="KW-0560">Oxidoreductase</keyword>
<reference evidence="5" key="1">
    <citation type="submission" date="2021-01" db="EMBL/GenBank/DDBJ databases">
        <authorList>
            <person name="Corre E."/>
            <person name="Pelletier E."/>
            <person name="Niang G."/>
            <person name="Scheremetjew M."/>
            <person name="Finn R."/>
            <person name="Kale V."/>
            <person name="Holt S."/>
            <person name="Cochrane G."/>
            <person name="Meng A."/>
            <person name="Brown T."/>
            <person name="Cohen L."/>
        </authorList>
    </citation>
    <scope>NUCLEOTIDE SEQUENCE</scope>
    <source>
        <strain evidence="5">GSO104</strain>
    </source>
</reference>
<dbReference type="InterPro" id="IPR036291">
    <property type="entry name" value="NAD(P)-bd_dom_sf"/>
</dbReference>
<dbReference type="InterPro" id="IPR006140">
    <property type="entry name" value="D-isomer_DH_NAD-bd"/>
</dbReference>
<dbReference type="AlphaFoldDB" id="A0A6V2KB40"/>
<evidence type="ECO:0000256" key="2">
    <source>
        <dbReference type="ARBA" id="ARBA00023027"/>
    </source>
</evidence>
<name>A0A6V2KB40_9STRA</name>
<dbReference type="EMBL" id="HBNS01038059">
    <property type="protein sequence ID" value="CAE4635366.1"/>
    <property type="molecule type" value="Transcribed_RNA"/>
</dbReference>
<evidence type="ECO:0000313" key="6">
    <source>
        <dbReference type="EMBL" id="CAE4635366.1"/>
    </source>
</evidence>
<dbReference type="Pfam" id="PF02826">
    <property type="entry name" value="2-Hacid_dh_C"/>
    <property type="match status" value="1"/>
</dbReference>
<accession>A0A6V2KB40</accession>
<keyword evidence="2" id="KW-0520">NAD</keyword>
<evidence type="ECO:0000256" key="1">
    <source>
        <dbReference type="ARBA" id="ARBA00023002"/>
    </source>
</evidence>
<dbReference type="EMBL" id="HBNS01038051">
    <property type="protein sequence ID" value="CAE4635357.1"/>
    <property type="molecule type" value="Transcribed_RNA"/>
</dbReference>
<organism evidence="5">
    <name type="scientific">Ditylum brightwellii</name>
    <dbReference type="NCBI Taxonomy" id="49249"/>
    <lineage>
        <taxon>Eukaryota</taxon>
        <taxon>Sar</taxon>
        <taxon>Stramenopiles</taxon>
        <taxon>Ochrophyta</taxon>
        <taxon>Bacillariophyta</taxon>
        <taxon>Mediophyceae</taxon>
        <taxon>Lithodesmiophycidae</taxon>
        <taxon>Lithodesmiales</taxon>
        <taxon>Lithodesmiaceae</taxon>
        <taxon>Ditylum</taxon>
    </lineage>
</organism>
<dbReference type="Gene3D" id="3.40.50.720">
    <property type="entry name" value="NAD(P)-binding Rossmann-like Domain"/>
    <property type="match status" value="2"/>
</dbReference>
<dbReference type="GO" id="GO:0016491">
    <property type="term" value="F:oxidoreductase activity"/>
    <property type="evidence" value="ECO:0007669"/>
    <property type="project" value="UniProtKB-KW"/>
</dbReference>
<sequence>MMMMTIRLPIIVLVWWYTMMMMMQLSSFIRPVHSLASASASASSTQKRPIQAVYAGPPERYPEYQKTLQQAFQKSQLDVSLTKINDLTTTQQQHTINPSFVDYIIYSPNGPLQDFTPFTNLKAVLSLRAGVDGIVDNPTLPTSIPVARLVDPGLREGMVEYVVGHTLRYHLSIDKLWQQTHAGIWMSTRIIPSLARQRTVGILGLGELGGSCAEALTRLHFQVYGWSRTEKQQQKRSDHDHDNTIHCCHGPEGLDIVLAQSDILVLLLPDTPETHHIIHRETLSKCKPGVKLINVGRGSAIQEDDLLEALHSGMVGGATLDVFQQEPLPRDHGFWNHPNVLITPHIAAKTRATTASTVIAENIQRAERGEPLLYVVDREAGY</sequence>
<gene>
    <name evidence="4" type="ORF">DBRI00130_LOCUS29719</name>
    <name evidence="5" type="ORF">DBRI00130_LOCUS29725</name>
    <name evidence="6" type="ORF">DBRI00130_LOCUS29726</name>
</gene>
<protein>
    <recommendedName>
        <fullName evidence="3">D-isomer specific 2-hydroxyacid dehydrogenase NAD-binding domain-containing protein</fullName>
    </recommendedName>
</protein>
<feature type="domain" description="D-isomer specific 2-hydroxyacid dehydrogenase NAD-binding" evidence="3">
    <location>
        <begin position="167"/>
        <end position="347"/>
    </location>
</feature>
<dbReference type="PANTHER" id="PTHR43333">
    <property type="entry name" value="2-HACID_DH_C DOMAIN-CONTAINING PROTEIN"/>
    <property type="match status" value="1"/>
</dbReference>
<dbReference type="SUPFAM" id="SSF51735">
    <property type="entry name" value="NAD(P)-binding Rossmann-fold domains"/>
    <property type="match status" value="1"/>
</dbReference>